<dbReference type="GO" id="GO:0005524">
    <property type="term" value="F:ATP binding"/>
    <property type="evidence" value="ECO:0007669"/>
    <property type="project" value="InterPro"/>
</dbReference>
<accession>A0A221S2C1</accession>
<dbReference type="CDD" id="cd00320">
    <property type="entry name" value="cpn10"/>
    <property type="match status" value="1"/>
</dbReference>
<evidence type="ECO:0000313" key="2">
    <source>
        <dbReference type="EMBL" id="ASN63043.1"/>
    </source>
</evidence>
<dbReference type="InterPro" id="IPR020818">
    <property type="entry name" value="Chaperonin_GroES"/>
</dbReference>
<name>A0A221S2C1_9VIRU</name>
<dbReference type="Pfam" id="PF00166">
    <property type="entry name" value="Cpn10"/>
    <property type="match status" value="1"/>
</dbReference>
<dbReference type="SMART" id="SM00883">
    <property type="entry name" value="Cpn10"/>
    <property type="match status" value="1"/>
</dbReference>
<dbReference type="SUPFAM" id="SSF50129">
    <property type="entry name" value="GroES-like"/>
    <property type="match status" value="1"/>
</dbReference>
<protein>
    <submittedName>
        <fullName evidence="2">Co-chaperonin GroES</fullName>
    </submittedName>
</protein>
<dbReference type="EMBL" id="KU970445">
    <property type="protein sequence ID" value="ASN63039.1"/>
    <property type="molecule type" value="Genomic_DNA"/>
</dbReference>
<dbReference type="EMBL" id="KU970449">
    <property type="protein sequence ID" value="ASN63043.1"/>
    <property type="molecule type" value="Genomic_DNA"/>
</dbReference>
<proteinExistence type="predicted"/>
<dbReference type="InterPro" id="IPR037124">
    <property type="entry name" value="Chaperonin_GroES_sf"/>
</dbReference>
<dbReference type="InterPro" id="IPR011032">
    <property type="entry name" value="GroES-like_sf"/>
</dbReference>
<keyword evidence="1" id="KW-0143">Chaperone</keyword>
<sequence length="86" mass="9599">MKAIGKNLIIQKVKEGATKTKGGLLLAESHKDDIRYIEASIISVGEEVQALKENDKIYFDRHAGHKIEVDKEIYHVIKASDVVVVL</sequence>
<reference evidence="2" key="1">
    <citation type="submission" date="2016-03" db="EMBL/GenBank/DDBJ databases">
        <title>Novel chaperonins are prevalent in the virioplankton and link to viral biology and ecology.</title>
        <authorList>
            <person name="Marine R.L."/>
            <person name="Nasko D.J."/>
            <person name="Polson S.W."/>
            <person name="Wommack K.E."/>
        </authorList>
    </citation>
    <scope>NUCLEOTIDE SEQUENCE</scope>
</reference>
<dbReference type="EMBL" id="KU970467">
    <property type="protein sequence ID" value="ASN63061.1"/>
    <property type="molecule type" value="Genomic_DNA"/>
</dbReference>
<dbReference type="GO" id="GO:0044183">
    <property type="term" value="F:protein folding chaperone"/>
    <property type="evidence" value="ECO:0007669"/>
    <property type="project" value="InterPro"/>
</dbReference>
<dbReference type="Gene3D" id="2.30.33.40">
    <property type="entry name" value="GroES chaperonin"/>
    <property type="match status" value="1"/>
</dbReference>
<gene>
    <name evidence="2" type="primary">groES</name>
</gene>
<evidence type="ECO:0000256" key="1">
    <source>
        <dbReference type="ARBA" id="ARBA00023186"/>
    </source>
</evidence>
<organism evidence="2">
    <name type="scientific">uncultured virus</name>
    <dbReference type="NCBI Taxonomy" id="340016"/>
    <lineage>
        <taxon>Viruses</taxon>
        <taxon>environmental samples</taxon>
    </lineage>
</organism>